<dbReference type="Pfam" id="PF12776">
    <property type="entry name" value="Myb_DNA-bind_3"/>
    <property type="match status" value="1"/>
</dbReference>
<dbReference type="InterPro" id="IPR024752">
    <property type="entry name" value="Myb/SANT-like_dom"/>
</dbReference>
<evidence type="ECO:0000313" key="4">
    <source>
        <dbReference type="Proteomes" id="UP001152523"/>
    </source>
</evidence>
<evidence type="ECO:0000313" key="3">
    <source>
        <dbReference type="EMBL" id="CAH9141740.1"/>
    </source>
</evidence>
<reference evidence="3" key="1">
    <citation type="submission" date="2022-07" db="EMBL/GenBank/DDBJ databases">
        <authorList>
            <person name="Macas J."/>
            <person name="Novak P."/>
            <person name="Neumann P."/>
        </authorList>
    </citation>
    <scope>NUCLEOTIDE SEQUENCE</scope>
</reference>
<sequence>MSQSTPQMKHVEKATRRKWSIQEDQTLIACMVELHSGGTHNGKKGGFEAGYLSELAKMMLVKLPHSHLEAKPHIESRIRTLKQVWQEYYDLLNGRSASLSGFGWDSTAKMVTAPNEVWKALSESRPKVAALRRKSLWYYEEFCTIYSVDRATGATAMECEDMAKDTELELMFESEDIEDSSMPGSDDKNPSKRVAGSAIDHPSKRVAGSGANDRGKKCKSGPSIDNFSFYVEAASIRLEKAGLEMSRVETDIADKTSRLPNALDQLEGMTKVMKFKLMKKMGKNQSELLYFYGLADEEKMEWCQWYLEDES</sequence>
<dbReference type="PANTHER" id="PTHR46250:SF15">
    <property type="entry name" value="OS01G0523800 PROTEIN"/>
    <property type="match status" value="1"/>
</dbReference>
<evidence type="ECO:0000259" key="2">
    <source>
        <dbReference type="Pfam" id="PF12776"/>
    </source>
</evidence>
<dbReference type="EMBL" id="CAMAPF010001033">
    <property type="protein sequence ID" value="CAH9141740.1"/>
    <property type="molecule type" value="Genomic_DNA"/>
</dbReference>
<protein>
    <recommendedName>
        <fullName evidence="2">Myb/SANT-like domain-containing protein</fullName>
    </recommendedName>
</protein>
<keyword evidence="4" id="KW-1185">Reference proteome</keyword>
<dbReference type="PANTHER" id="PTHR46250">
    <property type="entry name" value="MYB/SANT-LIKE DNA-BINDING DOMAIN PROTEIN-RELATED"/>
    <property type="match status" value="1"/>
</dbReference>
<accession>A0AAV0G1M4</accession>
<proteinExistence type="predicted"/>
<evidence type="ECO:0000256" key="1">
    <source>
        <dbReference type="SAM" id="MobiDB-lite"/>
    </source>
</evidence>
<name>A0AAV0G1M4_9ASTE</name>
<dbReference type="AlphaFoldDB" id="A0AAV0G1M4"/>
<comment type="caution">
    <text evidence="3">The sequence shown here is derived from an EMBL/GenBank/DDBJ whole genome shotgun (WGS) entry which is preliminary data.</text>
</comment>
<organism evidence="3 4">
    <name type="scientific">Cuscuta epithymum</name>
    <dbReference type="NCBI Taxonomy" id="186058"/>
    <lineage>
        <taxon>Eukaryota</taxon>
        <taxon>Viridiplantae</taxon>
        <taxon>Streptophyta</taxon>
        <taxon>Embryophyta</taxon>
        <taxon>Tracheophyta</taxon>
        <taxon>Spermatophyta</taxon>
        <taxon>Magnoliopsida</taxon>
        <taxon>eudicotyledons</taxon>
        <taxon>Gunneridae</taxon>
        <taxon>Pentapetalae</taxon>
        <taxon>asterids</taxon>
        <taxon>lamiids</taxon>
        <taxon>Solanales</taxon>
        <taxon>Convolvulaceae</taxon>
        <taxon>Cuscuteae</taxon>
        <taxon>Cuscuta</taxon>
        <taxon>Cuscuta subgen. Cuscuta</taxon>
    </lineage>
</organism>
<gene>
    <name evidence="3" type="ORF">CEPIT_LOCUS39366</name>
</gene>
<dbReference type="Proteomes" id="UP001152523">
    <property type="component" value="Unassembled WGS sequence"/>
</dbReference>
<feature type="region of interest" description="Disordered" evidence="1">
    <location>
        <begin position="176"/>
        <end position="219"/>
    </location>
</feature>
<feature type="domain" description="Myb/SANT-like" evidence="2">
    <location>
        <begin position="18"/>
        <end position="120"/>
    </location>
</feature>